<dbReference type="PROSITE" id="PS50966">
    <property type="entry name" value="ZF_SWIM"/>
    <property type="match status" value="1"/>
</dbReference>
<keyword evidence="3" id="KW-0862">Zinc</keyword>
<dbReference type="SMART" id="SM00044">
    <property type="entry name" value="CYCc"/>
    <property type="match status" value="1"/>
</dbReference>
<keyword evidence="2" id="KW-0456">Lyase</keyword>
<reference evidence="9" key="1">
    <citation type="journal article" date="2021" name="Sci. Rep.">
        <title>Diploid genomic architecture of Nitzschia inconspicua, an elite biomass production diatom.</title>
        <authorList>
            <person name="Oliver A."/>
            <person name="Podell S."/>
            <person name="Pinowska A."/>
            <person name="Traller J.C."/>
            <person name="Smith S.R."/>
            <person name="McClure R."/>
            <person name="Beliaev A."/>
            <person name="Bohutskyi P."/>
            <person name="Hill E.A."/>
            <person name="Rabines A."/>
            <person name="Zheng H."/>
            <person name="Allen L.Z."/>
            <person name="Kuo A."/>
            <person name="Grigoriev I.V."/>
            <person name="Allen A.E."/>
            <person name="Hazlebeck D."/>
            <person name="Allen E.E."/>
        </authorList>
    </citation>
    <scope>NUCLEOTIDE SEQUENCE</scope>
    <source>
        <strain evidence="9">Hildebrandi</strain>
    </source>
</reference>
<keyword evidence="5" id="KW-1133">Transmembrane helix</keyword>
<feature type="domain" description="SWIM-type" evidence="7">
    <location>
        <begin position="1604"/>
        <end position="1651"/>
    </location>
</feature>
<name>A0A9K3K7T9_9STRA</name>
<evidence type="ECO:0000313" key="11">
    <source>
        <dbReference type="Proteomes" id="UP000693970"/>
    </source>
</evidence>
<keyword evidence="5" id="KW-0812">Transmembrane</keyword>
<evidence type="ECO:0000256" key="1">
    <source>
        <dbReference type="ARBA" id="ARBA00022741"/>
    </source>
</evidence>
<sequence>MTVETDSRSLQNSNSGSVSSRSSNAGKSSSVESSSVNTANNSNKGSFIKAAKLELSGPETIYVNRLRYVILLVLTSVAFGISCLIYFLVDSASTTEMENDYERIIGQLTNSFEDIRNVRIASLASLAIAVNAHGMDHETGWPFVSLSFFQERAYIPNLQSGVLQVSIAPFVSSEDKANWEAYIVGDGPDVSWIEESIKYQKSLGVSAFITDYGINWRNKSEYQIKHWINDSAVPLTSMDDAFSQFHLPSWQMSPFVNFDEVNIDILQDSRGEYARRCFEEGVVVLSGLTSAPAGSLESENRTTANYARLLSIQANQQVDYQGDPMSNFFIPIFDSFTGERNTVAVLVGLFNWGSLFAGVLPPNFGGIDLVLQNACYESYTYNLGFKGVVTPIGKGDRHDPKFNTYGHVMEGWPNGTADDGTRLGRPFANSACQYYISTYPTQVFMDEYHSAAPMIVAIISFVFCFAIFLFLVYDGLVERRQAIVLQKALQSTAVVSSLFPKNVRDRILNFNGSPQPVATDAIGASIREKLLSKRLGQETSHATYGNTAQTYKHEDTIADLFPNCTVLFADIAGFTAWSSSRSPEQVFTLLQNVYQAFDKIASRRKVFKVETIGDSYVAVTGLPEPQEDHAVIMAKFARECLEKMSEVTGALEVLLGPDTTELSMRFGLNSGQVTGGVLMGERARFQLFGDTVNTAARMESTGILGKIQLSQSTAELLTAAGKGNWIQPREDVVKAKGKGTMQTYWLISKSSSRNKKSNEMAGVTQDNRGKMLTEEVSTDSKLLPQHHIENSEKMVRIIGWMSEVLIDYIKQIVAKNEASGITSVKKSIETPTQPSDKICLDELVESFKFIKVTKEEKKVMREKYVSVKLSEDVVHQTRLYVQKIAALYNASNPFHNFDHACHVTMSVHKLMKRVVTDGTNSEEGIIPTLEQERQDTYGILTSDPLTLFAIVFSALIHDVDHPGVSNGQFAQESPEVAEHYQNKSIAEQKSFDISWNLLMGDEFIALRKAIFPRQADLIRFREVVVNIVLATDIFDKEMGDMRKERWEKVFGNNSSSKLLIADDETMQNTRATIVLEHIIQASDVSHSMQHWHVYLKWNKRLFEEMSFGFAQGRVASDPAIFWYQGELNFFDKYVIPLAKKIGECGVFGVSSDEYLEYALSNRREWEVKVISDTTYLIENSNSHDCGLFAVAVIWHLLEGKEVHSSVFTQGDIATLRQALYRGLSANAEWATLENVSSFFPALLPSLRNESSPAEDGELVDETCQEDEGPNEDEELVAGTRPENSIHDVEDELFEKQFAGPSQVFQTVEELMVFINAYQETSGNSLAIRRSRGSSRAFACISHANCTFRVAFGPKPRQEGIILKRGNCNLRHSGVAVTSARDVAFAMTVDGEDLQGWLWFLEHLKASAPNLITEHFRRECSYKLFTFMSDRGKGLITALRNVFPDNHNCYCVVHIRRNVETDFGKKIATMVTPLSTTSSLPEKRALLTELERKSPDAYKYLTDIGAKRWMDSAWLEDEKLPPRYGFRNSNISESANNMLNDARNGNWLDAIDGILIKMSLRITKSQSENEGKDGVVDDIVGLATKRWEKCVGCRVYASGNDGETYSVYQKLGEESEEALLKVRPVDCVCDCGKWQAIGVPCVHGMAYFRHQMKWRLEDVFDQAVDEYHKYRTQRELYRRNFVPVWRHLLEPDMMTLPPDVGARRMPGRPKTVRLRKNSRYAHEPEKSPTICSRCHQPGHNVRTCERREAVKKRNAGNGAATFSHSVL</sequence>
<dbReference type="GO" id="GO:0004016">
    <property type="term" value="F:adenylate cyclase activity"/>
    <property type="evidence" value="ECO:0007669"/>
    <property type="project" value="TreeGrafter"/>
</dbReference>
<dbReference type="Proteomes" id="UP000693970">
    <property type="component" value="Unassembled WGS sequence"/>
</dbReference>
<reference evidence="9" key="2">
    <citation type="submission" date="2021-04" db="EMBL/GenBank/DDBJ databases">
        <authorList>
            <person name="Podell S."/>
        </authorList>
    </citation>
    <scope>NUCLEOTIDE SEQUENCE</scope>
    <source>
        <strain evidence="9">Hildebrandi</strain>
    </source>
</reference>
<protein>
    <submittedName>
        <fullName evidence="9">Adenylate/guanylate cyclase</fullName>
    </submittedName>
</protein>
<dbReference type="PROSITE" id="PS50125">
    <property type="entry name" value="GUANYLATE_CYCLASE_2"/>
    <property type="match status" value="1"/>
</dbReference>
<feature type="domain" description="PDEase" evidence="8">
    <location>
        <begin position="804"/>
        <end position="1033"/>
    </location>
</feature>
<keyword evidence="3" id="KW-0479">Metal-binding</keyword>
<dbReference type="CDD" id="cd07302">
    <property type="entry name" value="CHD"/>
    <property type="match status" value="1"/>
</dbReference>
<feature type="region of interest" description="Disordered" evidence="4">
    <location>
        <begin position="1"/>
        <end position="39"/>
    </location>
</feature>
<evidence type="ECO:0000256" key="3">
    <source>
        <dbReference type="PROSITE-ProRule" id="PRU00325"/>
    </source>
</evidence>
<dbReference type="EMBL" id="JAGRRH010000054">
    <property type="protein sequence ID" value="KAG7338558.1"/>
    <property type="molecule type" value="Genomic_DNA"/>
</dbReference>
<evidence type="ECO:0000313" key="9">
    <source>
        <dbReference type="EMBL" id="KAG7338558.1"/>
    </source>
</evidence>
<keyword evidence="5" id="KW-0472">Membrane</keyword>
<feature type="domain" description="Guanylate cyclase" evidence="6">
    <location>
        <begin position="565"/>
        <end position="699"/>
    </location>
</feature>
<dbReference type="GO" id="GO:0004114">
    <property type="term" value="F:3',5'-cyclic-nucleotide phosphodiesterase activity"/>
    <property type="evidence" value="ECO:0007669"/>
    <property type="project" value="InterPro"/>
</dbReference>
<dbReference type="InterPro" id="IPR007527">
    <property type="entry name" value="Znf_SWIM"/>
</dbReference>
<dbReference type="GO" id="GO:0035556">
    <property type="term" value="P:intracellular signal transduction"/>
    <property type="evidence" value="ECO:0007669"/>
    <property type="project" value="InterPro"/>
</dbReference>
<evidence type="ECO:0000259" key="6">
    <source>
        <dbReference type="PROSITE" id="PS50125"/>
    </source>
</evidence>
<dbReference type="OrthoDB" id="10258068at2759"/>
<dbReference type="InterPro" id="IPR002073">
    <property type="entry name" value="PDEase_catalytic_dom"/>
</dbReference>
<evidence type="ECO:0000313" key="10">
    <source>
        <dbReference type="EMBL" id="KAG7374880.1"/>
    </source>
</evidence>
<dbReference type="Pfam" id="PF04434">
    <property type="entry name" value="SWIM"/>
    <property type="match status" value="1"/>
</dbReference>
<evidence type="ECO:0000256" key="5">
    <source>
        <dbReference type="SAM" id="Phobius"/>
    </source>
</evidence>
<accession>A0A9K3K7T9</accession>
<dbReference type="GO" id="GO:0000166">
    <property type="term" value="F:nucleotide binding"/>
    <property type="evidence" value="ECO:0007669"/>
    <property type="project" value="UniProtKB-KW"/>
</dbReference>
<dbReference type="SMART" id="SM00471">
    <property type="entry name" value="HDc"/>
    <property type="match status" value="1"/>
</dbReference>
<dbReference type="GO" id="GO:0008270">
    <property type="term" value="F:zinc ion binding"/>
    <property type="evidence" value="ECO:0007669"/>
    <property type="project" value="UniProtKB-KW"/>
</dbReference>
<dbReference type="GO" id="GO:0005886">
    <property type="term" value="C:plasma membrane"/>
    <property type="evidence" value="ECO:0007669"/>
    <property type="project" value="TreeGrafter"/>
</dbReference>
<dbReference type="GO" id="GO:0004383">
    <property type="term" value="F:guanylate cyclase activity"/>
    <property type="evidence" value="ECO:0007669"/>
    <property type="project" value="TreeGrafter"/>
</dbReference>
<feature type="compositionally biased region" description="Low complexity" evidence="4">
    <location>
        <begin position="8"/>
        <end position="39"/>
    </location>
</feature>
<feature type="region of interest" description="Disordered" evidence="4">
    <location>
        <begin position="1249"/>
        <end position="1276"/>
    </location>
</feature>
<feature type="transmembrane region" description="Helical" evidence="5">
    <location>
        <begin position="68"/>
        <end position="89"/>
    </location>
</feature>
<dbReference type="Pfam" id="PF00211">
    <property type="entry name" value="Guanylate_cyc"/>
    <property type="match status" value="1"/>
</dbReference>
<gene>
    <name evidence="10" type="ORF">IV203_013975</name>
    <name evidence="9" type="ORF">IV203_014244</name>
</gene>
<organism evidence="9 11">
    <name type="scientific">Nitzschia inconspicua</name>
    <dbReference type="NCBI Taxonomy" id="303405"/>
    <lineage>
        <taxon>Eukaryota</taxon>
        <taxon>Sar</taxon>
        <taxon>Stramenopiles</taxon>
        <taxon>Ochrophyta</taxon>
        <taxon>Bacillariophyta</taxon>
        <taxon>Bacillariophyceae</taxon>
        <taxon>Bacillariophycidae</taxon>
        <taxon>Bacillariales</taxon>
        <taxon>Bacillariaceae</taxon>
        <taxon>Nitzschia</taxon>
    </lineage>
</organism>
<dbReference type="GO" id="GO:0001653">
    <property type="term" value="F:peptide receptor activity"/>
    <property type="evidence" value="ECO:0007669"/>
    <property type="project" value="TreeGrafter"/>
</dbReference>
<keyword evidence="3" id="KW-0863">Zinc-finger</keyword>
<dbReference type="GO" id="GO:0007168">
    <property type="term" value="P:receptor guanylyl cyclase signaling pathway"/>
    <property type="evidence" value="ECO:0007669"/>
    <property type="project" value="TreeGrafter"/>
</dbReference>
<dbReference type="InterPro" id="IPR001054">
    <property type="entry name" value="A/G_cyclase"/>
</dbReference>
<dbReference type="PROSITE" id="PS51845">
    <property type="entry name" value="PDEASE_I_2"/>
    <property type="match status" value="1"/>
</dbReference>
<proteinExistence type="predicted"/>
<feature type="transmembrane region" description="Helical" evidence="5">
    <location>
        <begin position="451"/>
        <end position="473"/>
    </location>
</feature>
<dbReference type="InterPro" id="IPR003607">
    <property type="entry name" value="HD/PDEase_dom"/>
</dbReference>
<dbReference type="PANTHER" id="PTHR11920:SF335">
    <property type="entry name" value="GUANYLATE CYCLASE"/>
    <property type="match status" value="1"/>
</dbReference>
<keyword evidence="1" id="KW-0547">Nucleotide-binding</keyword>
<dbReference type="InterPro" id="IPR050401">
    <property type="entry name" value="Cyclic_nucleotide_synthase"/>
</dbReference>
<keyword evidence="11" id="KW-1185">Reference proteome</keyword>
<evidence type="ECO:0000259" key="7">
    <source>
        <dbReference type="PROSITE" id="PS50966"/>
    </source>
</evidence>
<feature type="compositionally biased region" description="Acidic residues" evidence="4">
    <location>
        <begin position="1252"/>
        <end position="1275"/>
    </location>
</feature>
<comment type="caution">
    <text evidence="9">The sequence shown here is derived from an EMBL/GenBank/DDBJ whole genome shotgun (WGS) entry which is preliminary data.</text>
</comment>
<dbReference type="EMBL" id="JAGRRH010000001">
    <property type="protein sequence ID" value="KAG7374880.1"/>
    <property type="molecule type" value="Genomic_DNA"/>
</dbReference>
<dbReference type="PANTHER" id="PTHR11920">
    <property type="entry name" value="GUANYLYL CYCLASE"/>
    <property type="match status" value="1"/>
</dbReference>
<evidence type="ECO:0000256" key="2">
    <source>
        <dbReference type="ARBA" id="ARBA00023239"/>
    </source>
</evidence>
<evidence type="ECO:0000256" key="4">
    <source>
        <dbReference type="SAM" id="MobiDB-lite"/>
    </source>
</evidence>
<evidence type="ECO:0000259" key="8">
    <source>
        <dbReference type="PROSITE" id="PS51845"/>
    </source>
</evidence>
<dbReference type="Pfam" id="PF00233">
    <property type="entry name" value="PDEase_I"/>
    <property type="match status" value="1"/>
</dbReference>